<protein>
    <submittedName>
        <fullName evidence="3">GPDA</fullName>
    </submittedName>
</protein>
<dbReference type="GO" id="GO:0047952">
    <property type="term" value="F:glycerol-3-phosphate dehydrogenase [NAD(P)+] activity"/>
    <property type="evidence" value="ECO:0007669"/>
    <property type="project" value="TreeGrafter"/>
</dbReference>
<sequence>MSIAFGIVEGMIELKELEAHKDKSFKQIGKNTLALIFQKCVEEMYKFSKFMTGTDDCLLMLKSCGVGDLFVSCVSGRNYMSGKHITAFFYENLNNEETLFEYLEKVFKSHKLQGLETVKTLTHVLVERKQIDEFPIIKAVYEICFENANPLSMISLIKEE</sequence>
<dbReference type="Proteomes" id="UP000192501">
    <property type="component" value="Unassembled WGS sequence"/>
</dbReference>
<accession>A0A1X0QK62</accession>
<gene>
    <name evidence="3" type="primary">GPDA</name>
    <name evidence="3" type="ORF">A0H76_2152</name>
</gene>
<dbReference type="InterPro" id="IPR008927">
    <property type="entry name" value="6-PGluconate_DH-like_C_sf"/>
</dbReference>
<evidence type="ECO:0000313" key="3">
    <source>
        <dbReference type="EMBL" id="ORE00138.1"/>
    </source>
</evidence>
<dbReference type="Gene3D" id="1.10.1040.10">
    <property type="entry name" value="N-(1-d-carboxylethyl)-l-norvaline Dehydrogenase, domain 2"/>
    <property type="match status" value="1"/>
</dbReference>
<organism evidence="3 4">
    <name type="scientific">Hepatospora eriocheir</name>
    <dbReference type="NCBI Taxonomy" id="1081669"/>
    <lineage>
        <taxon>Eukaryota</taxon>
        <taxon>Fungi</taxon>
        <taxon>Fungi incertae sedis</taxon>
        <taxon>Microsporidia</taxon>
        <taxon>Hepatosporidae</taxon>
        <taxon>Hepatospora</taxon>
    </lineage>
</organism>
<dbReference type="GO" id="GO:0005829">
    <property type="term" value="C:cytosol"/>
    <property type="evidence" value="ECO:0007669"/>
    <property type="project" value="TreeGrafter"/>
</dbReference>
<dbReference type="PANTHER" id="PTHR11728:SF8">
    <property type="entry name" value="GLYCEROL-3-PHOSPHATE DEHYDROGENASE [NAD(+)]-RELATED"/>
    <property type="match status" value="1"/>
</dbReference>
<evidence type="ECO:0000313" key="4">
    <source>
        <dbReference type="Proteomes" id="UP000192501"/>
    </source>
</evidence>
<dbReference type="EMBL" id="LTAI01000059">
    <property type="protein sequence ID" value="ORE00138.1"/>
    <property type="molecule type" value="Genomic_DNA"/>
</dbReference>
<dbReference type="VEuPathDB" id="MicrosporidiaDB:A0H76_2152"/>
<feature type="domain" description="Glycerol-3-phosphate dehydrogenase NAD-dependent C-terminal" evidence="2">
    <location>
        <begin position="2"/>
        <end position="154"/>
    </location>
</feature>
<dbReference type="GO" id="GO:0006072">
    <property type="term" value="P:glycerol-3-phosphate metabolic process"/>
    <property type="evidence" value="ECO:0007669"/>
    <property type="project" value="InterPro"/>
</dbReference>
<dbReference type="AlphaFoldDB" id="A0A1X0QK62"/>
<dbReference type="VEuPathDB" id="MicrosporidiaDB:HERIO_1553"/>
<dbReference type="GO" id="GO:0005975">
    <property type="term" value="P:carbohydrate metabolic process"/>
    <property type="evidence" value="ECO:0007669"/>
    <property type="project" value="InterPro"/>
</dbReference>
<dbReference type="InterPro" id="IPR013328">
    <property type="entry name" value="6PGD_dom2"/>
</dbReference>
<dbReference type="PANTHER" id="PTHR11728">
    <property type="entry name" value="GLYCEROL-3-PHOSPHATE DEHYDROGENASE"/>
    <property type="match status" value="1"/>
</dbReference>
<keyword evidence="1" id="KW-0520">NAD</keyword>
<evidence type="ECO:0000256" key="1">
    <source>
        <dbReference type="ARBA" id="ARBA00023027"/>
    </source>
</evidence>
<comment type="caution">
    <text evidence="3">The sequence shown here is derived from an EMBL/GenBank/DDBJ whole genome shotgun (WGS) entry which is preliminary data.</text>
</comment>
<proteinExistence type="predicted"/>
<name>A0A1X0QK62_9MICR</name>
<dbReference type="SUPFAM" id="SSF48179">
    <property type="entry name" value="6-phosphogluconate dehydrogenase C-terminal domain-like"/>
    <property type="match status" value="1"/>
</dbReference>
<dbReference type="InterPro" id="IPR006109">
    <property type="entry name" value="G3P_DH_NAD-dep_C"/>
</dbReference>
<evidence type="ECO:0000259" key="2">
    <source>
        <dbReference type="Pfam" id="PF07479"/>
    </source>
</evidence>
<dbReference type="Pfam" id="PF07479">
    <property type="entry name" value="NAD_Gly3P_dh_C"/>
    <property type="match status" value="1"/>
</dbReference>
<reference evidence="3 4" key="1">
    <citation type="journal article" date="2017" name="Environ. Microbiol.">
        <title>Decay of the glycolytic pathway and adaptation to intranuclear parasitism within Enterocytozoonidae microsporidia.</title>
        <authorList>
            <person name="Wiredu Boakye D."/>
            <person name="Jaroenlak P."/>
            <person name="Prachumwat A."/>
            <person name="Williams T.A."/>
            <person name="Bateman K.S."/>
            <person name="Itsathitphaisarn O."/>
            <person name="Sritunyalucksana K."/>
            <person name="Paszkiewicz K.H."/>
            <person name="Moore K.A."/>
            <person name="Stentiford G.D."/>
            <person name="Williams B.A."/>
        </authorList>
    </citation>
    <scope>NUCLEOTIDE SEQUENCE [LARGE SCALE GENOMIC DNA]</scope>
    <source>
        <strain evidence="4">canceri</strain>
    </source>
</reference>